<protein>
    <submittedName>
        <fullName evidence="6">ATP-grasp domain-containing protein</fullName>
    </submittedName>
</protein>
<organism evidence="6 7">
    <name type="scientific">Streptomyces pluripotens</name>
    <dbReference type="NCBI Taxonomy" id="1355015"/>
    <lineage>
        <taxon>Bacteria</taxon>
        <taxon>Bacillati</taxon>
        <taxon>Actinomycetota</taxon>
        <taxon>Actinomycetes</taxon>
        <taxon>Kitasatosporales</taxon>
        <taxon>Streptomycetaceae</taxon>
        <taxon>Streptomyces</taxon>
    </lineage>
</organism>
<dbReference type="Proteomes" id="UP000031501">
    <property type="component" value="Chromosome"/>
</dbReference>
<dbReference type="GO" id="GO:0016874">
    <property type="term" value="F:ligase activity"/>
    <property type="evidence" value="ECO:0007669"/>
    <property type="project" value="UniProtKB-KW"/>
</dbReference>
<dbReference type="GO" id="GO:0005524">
    <property type="term" value="F:ATP binding"/>
    <property type="evidence" value="ECO:0007669"/>
    <property type="project" value="UniProtKB-UniRule"/>
</dbReference>
<evidence type="ECO:0000256" key="3">
    <source>
        <dbReference type="ARBA" id="ARBA00022840"/>
    </source>
</evidence>
<feature type="domain" description="ATP-grasp" evidence="5">
    <location>
        <begin position="110"/>
        <end position="308"/>
    </location>
</feature>
<dbReference type="Gene3D" id="3.30.470.20">
    <property type="entry name" value="ATP-grasp fold, B domain"/>
    <property type="match status" value="1"/>
</dbReference>
<dbReference type="PROSITE" id="PS50975">
    <property type="entry name" value="ATP_GRASP"/>
    <property type="match status" value="1"/>
</dbReference>
<dbReference type="KEGG" id="splu:LK06_031940"/>
<keyword evidence="3 4" id="KW-0067">ATP-binding</keyword>
<gene>
    <name evidence="6" type="ORF">LK07_33135</name>
</gene>
<reference evidence="6 7" key="1">
    <citation type="submission" date="2017-07" db="EMBL/GenBank/DDBJ databases">
        <title>Genome sequence of Streptomyces pluripotens MUSC 137T.</title>
        <authorList>
            <person name="Ser H.-L."/>
            <person name="Lee L.-H."/>
        </authorList>
    </citation>
    <scope>NUCLEOTIDE SEQUENCE [LARGE SCALE GENOMIC DNA]</scope>
    <source>
        <strain evidence="6 7">MUSC 137</strain>
    </source>
</reference>
<dbReference type="InterPro" id="IPR040570">
    <property type="entry name" value="LAL_C2"/>
</dbReference>
<dbReference type="InterPro" id="IPR011761">
    <property type="entry name" value="ATP-grasp"/>
</dbReference>
<evidence type="ECO:0000256" key="4">
    <source>
        <dbReference type="PROSITE-ProRule" id="PRU00409"/>
    </source>
</evidence>
<name>A0A221P721_9ACTN</name>
<evidence type="ECO:0000313" key="6">
    <source>
        <dbReference type="EMBL" id="ASN28051.1"/>
    </source>
</evidence>
<evidence type="ECO:0000256" key="1">
    <source>
        <dbReference type="ARBA" id="ARBA00022598"/>
    </source>
</evidence>
<accession>A0A221P721</accession>
<dbReference type="PANTHER" id="PTHR43585:SF2">
    <property type="entry name" value="ATP-GRASP ENZYME FSQD"/>
    <property type="match status" value="1"/>
</dbReference>
<evidence type="ECO:0000259" key="5">
    <source>
        <dbReference type="PROSITE" id="PS50975"/>
    </source>
</evidence>
<evidence type="ECO:0000313" key="7">
    <source>
        <dbReference type="Proteomes" id="UP000031501"/>
    </source>
</evidence>
<sequence length="421" mass="45493">MILLIDPCDTGNGRAYRTAISDLGFDALSLFTGLSARAMRQADLDDAMSLRVGDAEDAVRRVRATGFDVRAVVPASGTSLHVADEIAARLGLPGNDPDLGWARRNKVAMRHRAVRTQVRVPEFRLVHSPGEVAAAARGIGFPVIVKQTMGTGSYGVSVISDAADLDETGKVWTVDPSGQPVTEWLVERYVRGREYAVNFCSSDGEHRLIDIWEYRRPDDRDYDFPLWDIVQIDDSHPDHGRVERFCRQALDAFGIRQGPGHIEVKCSGDGDDVYLIELAARFSGGPAVTMWSRHSDLRPFHDAVECFLGRRPGVIDGDHNFTAVLGSVVIRNDDAPGTLVAVHGLDELGALPGVADVLAGFRPGDHVPITDHSLCIPVSASVHGPDRAAVLRTIALARETVRLEITPDPVDPTAVPPGAGG</sequence>
<dbReference type="GO" id="GO:0046872">
    <property type="term" value="F:metal ion binding"/>
    <property type="evidence" value="ECO:0007669"/>
    <property type="project" value="InterPro"/>
</dbReference>
<dbReference type="PANTHER" id="PTHR43585">
    <property type="entry name" value="FUMIPYRROLE BIOSYNTHESIS PROTEIN C"/>
    <property type="match status" value="1"/>
</dbReference>
<evidence type="ECO:0000256" key="2">
    <source>
        <dbReference type="ARBA" id="ARBA00022741"/>
    </source>
</evidence>
<dbReference type="InterPro" id="IPR052032">
    <property type="entry name" value="ATP-dep_AA_Ligase"/>
</dbReference>
<keyword evidence="1" id="KW-0436">Ligase</keyword>
<proteinExistence type="predicted"/>
<dbReference type="Pfam" id="PF13535">
    <property type="entry name" value="ATP-grasp_4"/>
    <property type="match status" value="1"/>
</dbReference>
<dbReference type="Pfam" id="PF18603">
    <property type="entry name" value="LAL_C2"/>
    <property type="match status" value="1"/>
</dbReference>
<keyword evidence="7" id="KW-1185">Reference proteome</keyword>
<keyword evidence="2 4" id="KW-0547">Nucleotide-binding</keyword>
<dbReference type="SUPFAM" id="SSF56059">
    <property type="entry name" value="Glutathione synthetase ATP-binding domain-like"/>
    <property type="match status" value="1"/>
</dbReference>
<dbReference type="AlphaFoldDB" id="A0A221P721"/>
<dbReference type="EMBL" id="CP022433">
    <property type="protein sequence ID" value="ASN28051.1"/>
    <property type="molecule type" value="Genomic_DNA"/>
</dbReference>
<dbReference type="STRING" id="1355015.LK06_031940"/>